<dbReference type="AlphaFoldDB" id="A0AAD2ZU21"/>
<proteinExistence type="predicted"/>
<reference evidence="2 3" key="1">
    <citation type="submission" date="2013-02" db="EMBL/GenBank/DDBJ databases">
        <title>Insights into the proteome of triclosan-resistant Pseudomonas putida TRO1, isolated from activated sludge.</title>
        <authorList>
            <person name="Lolas I.B."/>
            <person name="Almeida B."/>
            <person name="Starnawski P.M."/>
            <person name="Soenderkaer M."/>
            <person name="Nielsen K.L."/>
            <person name="Nielsen J.L."/>
        </authorList>
    </citation>
    <scope>NUCLEOTIDE SEQUENCE [LARGE SCALE GENOMIC DNA]</scope>
    <source>
        <strain evidence="2 3">TRO1</strain>
    </source>
</reference>
<feature type="region of interest" description="Disordered" evidence="1">
    <location>
        <begin position="21"/>
        <end position="50"/>
    </location>
</feature>
<organism evidence="2 3">
    <name type="scientific">Pseudomonas putida TRO1</name>
    <dbReference type="NCBI Taxonomy" id="1227924"/>
    <lineage>
        <taxon>Bacteria</taxon>
        <taxon>Pseudomonadati</taxon>
        <taxon>Pseudomonadota</taxon>
        <taxon>Gammaproteobacteria</taxon>
        <taxon>Pseudomonadales</taxon>
        <taxon>Pseudomonadaceae</taxon>
        <taxon>Pseudomonas</taxon>
    </lineage>
</organism>
<evidence type="ECO:0000313" key="2">
    <source>
        <dbReference type="EMBL" id="ENY74463.1"/>
    </source>
</evidence>
<evidence type="ECO:0000313" key="3">
    <source>
        <dbReference type="Proteomes" id="UP000013237"/>
    </source>
</evidence>
<dbReference type="Proteomes" id="UP000013237">
    <property type="component" value="Unassembled WGS sequence"/>
</dbReference>
<comment type="caution">
    <text evidence="2">The sequence shown here is derived from an EMBL/GenBank/DDBJ whole genome shotgun (WGS) entry which is preliminary data.</text>
</comment>
<dbReference type="EMBL" id="APBQ01000200">
    <property type="protein sequence ID" value="ENY74463.1"/>
    <property type="molecule type" value="Genomic_DNA"/>
</dbReference>
<name>A0AAD2ZU21_PSEPU</name>
<feature type="compositionally biased region" description="Basic residues" evidence="1">
    <location>
        <begin position="29"/>
        <end position="41"/>
    </location>
</feature>
<sequence>VPPVTTLSDYPPAIQARLLANADRWQLKPGKRPAKKPRKRSAPQQANESD</sequence>
<feature type="non-terminal residue" evidence="2">
    <location>
        <position position="1"/>
    </location>
</feature>
<evidence type="ECO:0000256" key="1">
    <source>
        <dbReference type="SAM" id="MobiDB-lite"/>
    </source>
</evidence>
<protein>
    <submittedName>
        <fullName evidence="2">Uncharacterized protein</fullName>
    </submittedName>
</protein>
<accession>A0AAD2ZU21</accession>
<gene>
    <name evidence="2" type="ORF">C206_27527</name>
</gene>